<dbReference type="RefSeq" id="WP_040829505.1">
    <property type="nucleotide sequence ID" value="NZ_JBIAQY010000034.1"/>
</dbReference>
<organism evidence="2 3">
    <name type="scientific">Nocardia jiangxiensis</name>
    <dbReference type="NCBI Taxonomy" id="282685"/>
    <lineage>
        <taxon>Bacteria</taxon>
        <taxon>Bacillati</taxon>
        <taxon>Actinomycetota</taxon>
        <taxon>Actinomycetes</taxon>
        <taxon>Mycobacteriales</taxon>
        <taxon>Nocardiaceae</taxon>
        <taxon>Nocardia</taxon>
    </lineage>
</organism>
<gene>
    <name evidence="2" type="ORF">ACFYXQ_45180</name>
</gene>
<feature type="domain" description="DUF6879" evidence="1">
    <location>
        <begin position="32"/>
        <end position="190"/>
    </location>
</feature>
<accession>A0ABW6SF44</accession>
<dbReference type="InterPro" id="IPR049244">
    <property type="entry name" value="DUF6879"/>
</dbReference>
<evidence type="ECO:0000313" key="2">
    <source>
        <dbReference type="EMBL" id="MFF3574961.1"/>
    </source>
</evidence>
<sequence length="203" mass="23283">MPDLFRGIASEFLAADAMHADYERRFAAADGLDSWKLERRQHFRDPQFASWVAFDRGEWAQALRLLERERPSLAELQQETAARGVDLYRVRVVQEPIVPYLRWELHLLALRAEYGEKIRVIGPEVVEPYESDGELPELLTVGRDTVYEFAYDETGTLSGAHRYEDRETCTRCTDFMTELYAVGEDVASFFARRVATAGLQGKA</sequence>
<comment type="caution">
    <text evidence="2">The sequence shown here is derived from an EMBL/GenBank/DDBJ whole genome shotgun (WGS) entry which is preliminary data.</text>
</comment>
<proteinExistence type="predicted"/>
<keyword evidence="3" id="KW-1185">Reference proteome</keyword>
<dbReference type="Pfam" id="PF21806">
    <property type="entry name" value="DUF6879"/>
    <property type="match status" value="1"/>
</dbReference>
<dbReference type="Proteomes" id="UP001601992">
    <property type="component" value="Unassembled WGS sequence"/>
</dbReference>
<protein>
    <submittedName>
        <fullName evidence="2">DUF6879 family protein</fullName>
    </submittedName>
</protein>
<evidence type="ECO:0000259" key="1">
    <source>
        <dbReference type="Pfam" id="PF21806"/>
    </source>
</evidence>
<dbReference type="EMBL" id="JBIAQY010000034">
    <property type="protein sequence ID" value="MFF3574961.1"/>
    <property type="molecule type" value="Genomic_DNA"/>
</dbReference>
<evidence type="ECO:0000313" key="3">
    <source>
        <dbReference type="Proteomes" id="UP001601992"/>
    </source>
</evidence>
<name>A0ABW6SF44_9NOCA</name>
<reference evidence="2 3" key="1">
    <citation type="submission" date="2024-10" db="EMBL/GenBank/DDBJ databases">
        <title>The Natural Products Discovery Center: Release of the First 8490 Sequenced Strains for Exploring Actinobacteria Biosynthetic Diversity.</title>
        <authorList>
            <person name="Kalkreuter E."/>
            <person name="Kautsar S.A."/>
            <person name="Yang D."/>
            <person name="Bader C.D."/>
            <person name="Teijaro C.N."/>
            <person name="Fluegel L."/>
            <person name="Davis C.M."/>
            <person name="Simpson J.R."/>
            <person name="Lauterbach L."/>
            <person name="Steele A.D."/>
            <person name="Gui C."/>
            <person name="Meng S."/>
            <person name="Li G."/>
            <person name="Viehrig K."/>
            <person name="Ye F."/>
            <person name="Su P."/>
            <person name="Kiefer A.F."/>
            <person name="Nichols A."/>
            <person name="Cepeda A.J."/>
            <person name="Yan W."/>
            <person name="Fan B."/>
            <person name="Jiang Y."/>
            <person name="Adhikari A."/>
            <person name="Zheng C.-J."/>
            <person name="Schuster L."/>
            <person name="Cowan T.M."/>
            <person name="Smanski M.J."/>
            <person name="Chevrette M.G."/>
            <person name="De Carvalho L.P.S."/>
            <person name="Shen B."/>
        </authorList>
    </citation>
    <scope>NUCLEOTIDE SEQUENCE [LARGE SCALE GENOMIC DNA]</scope>
    <source>
        <strain evidence="2 3">NPDC002593</strain>
    </source>
</reference>